<evidence type="ECO:0008006" key="3">
    <source>
        <dbReference type="Google" id="ProtNLM"/>
    </source>
</evidence>
<evidence type="ECO:0000313" key="1">
    <source>
        <dbReference type="EMBL" id="MDU0113496.1"/>
    </source>
</evidence>
<comment type="caution">
    <text evidence="1">The sequence shown here is derived from an EMBL/GenBank/DDBJ whole genome shotgun (WGS) entry which is preliminary data.</text>
</comment>
<gene>
    <name evidence="1" type="ORF">RT723_10900</name>
</gene>
<dbReference type="EMBL" id="JAWCUA010000007">
    <property type="protein sequence ID" value="MDU0113496.1"/>
    <property type="molecule type" value="Genomic_DNA"/>
</dbReference>
<dbReference type="Proteomes" id="UP001257914">
    <property type="component" value="Unassembled WGS sequence"/>
</dbReference>
<organism evidence="1 2">
    <name type="scientific">Psychrosphaera aquimarina</name>
    <dbReference type="NCBI Taxonomy" id="2044854"/>
    <lineage>
        <taxon>Bacteria</taxon>
        <taxon>Pseudomonadati</taxon>
        <taxon>Pseudomonadota</taxon>
        <taxon>Gammaproteobacteria</taxon>
        <taxon>Alteromonadales</taxon>
        <taxon>Pseudoalteromonadaceae</taxon>
        <taxon>Psychrosphaera</taxon>
    </lineage>
</organism>
<dbReference type="RefSeq" id="WP_315947108.1">
    <property type="nucleotide sequence ID" value="NZ_JAWCUA010000007.1"/>
</dbReference>
<reference evidence="1 2" key="1">
    <citation type="submission" date="2023-10" db="EMBL/GenBank/DDBJ databases">
        <title>Psychrosphaera aquimaarina strain SW33 isolated from seawater.</title>
        <authorList>
            <person name="Bayburt H."/>
            <person name="Kim J.M."/>
            <person name="Choi B.J."/>
            <person name="Jeon C.O."/>
        </authorList>
    </citation>
    <scope>NUCLEOTIDE SEQUENCE [LARGE SCALE GENOMIC DNA]</scope>
    <source>
        <strain evidence="1 2">KCTC 52743</strain>
    </source>
</reference>
<sequence length="313" mass="35940">MSISVEEIKTLCDNWCEAALQPGGGFVMGHETEKNRLLANGLQFHEVGFEELVAAINGLSKVLLLPGMNTVINQDHYGLWSWCGEVIFSYHSEYFSLEEREIRSLFETCIRASLCGCRNPSLNHEEWERQNNIAQQIPHNTQYFIQNSSLSLAYLAFPLLEAVVKRVCHQYIGLDGKVKAEFTIVGKNGRDRNYGIQGKVSKQCSSLRDLLFLLYNYVADDELIWLLDEFRSSIQRLDEDTDPFDLIYKWRNQSLHGTTNFQTIGGTLLNLSLLICIFDLKEGYTELRDVILQQCIRDSEFGHRSPNSFYPPY</sequence>
<name>A0ABU3R1C7_9GAMM</name>
<proteinExistence type="predicted"/>
<accession>A0ABU3R1C7</accession>
<protein>
    <recommendedName>
        <fullName evidence="3">ApeA N-terminal domain-containing protein</fullName>
    </recommendedName>
</protein>
<evidence type="ECO:0000313" key="2">
    <source>
        <dbReference type="Proteomes" id="UP001257914"/>
    </source>
</evidence>
<keyword evidence="2" id="KW-1185">Reference proteome</keyword>